<comment type="cofactor">
    <cofactor evidence="1">
        <name>Mg(2+)</name>
        <dbReference type="ChEBI" id="CHEBI:18420"/>
    </cofactor>
</comment>
<evidence type="ECO:0000259" key="4">
    <source>
        <dbReference type="PROSITE" id="PS51462"/>
    </source>
</evidence>
<dbReference type="InterPro" id="IPR015797">
    <property type="entry name" value="NUDIX_hydrolase-like_dom_sf"/>
</dbReference>
<dbReference type="AlphaFoldDB" id="A0A2T3N4J6"/>
<dbReference type="InterPro" id="IPR020476">
    <property type="entry name" value="Nudix_hydrolase"/>
</dbReference>
<reference evidence="5 6" key="1">
    <citation type="submission" date="2018-03" db="EMBL/GenBank/DDBJ databases">
        <title>Whole genome sequencing of Histamine producing bacteria.</title>
        <authorList>
            <person name="Butler K."/>
        </authorList>
    </citation>
    <scope>NUCLEOTIDE SEQUENCE [LARGE SCALE GENOMIC DNA]</scope>
    <source>
        <strain evidence="5 6">DSM 16190</strain>
    </source>
</reference>
<dbReference type="Pfam" id="PF00293">
    <property type="entry name" value="NUDIX"/>
    <property type="match status" value="1"/>
</dbReference>
<accession>A0A2T3N4J6</accession>
<dbReference type="PANTHER" id="PTHR16099:SF5">
    <property type="entry name" value="NUCLEOTIDE TRIPHOSPHATE DIPHOSPHATASE NUDT15"/>
    <property type="match status" value="1"/>
</dbReference>
<dbReference type="GO" id="GO:0035539">
    <property type="term" value="F:8-oxo-7,8-dihydrodeoxyguanosine triphosphate pyrophosphatase activity"/>
    <property type="evidence" value="ECO:0007669"/>
    <property type="project" value="TreeGrafter"/>
</dbReference>
<dbReference type="PRINTS" id="PR00502">
    <property type="entry name" value="NUDIXFAMILY"/>
</dbReference>
<protein>
    <submittedName>
        <fullName evidence="5">ADP-ribose pyrophosphatase</fullName>
    </submittedName>
</protein>
<dbReference type="GO" id="GO:0005829">
    <property type="term" value="C:cytosol"/>
    <property type="evidence" value="ECO:0007669"/>
    <property type="project" value="TreeGrafter"/>
</dbReference>
<dbReference type="RefSeq" id="WP_107281496.1">
    <property type="nucleotide sequence ID" value="NZ_PYMC01000001.1"/>
</dbReference>
<dbReference type="PANTHER" id="PTHR16099">
    <property type="entry name" value="8-OXO-DGTP DIPHOSPHATES NUDT15"/>
    <property type="match status" value="1"/>
</dbReference>
<feature type="domain" description="Nudix hydrolase" evidence="4">
    <location>
        <begin position="5"/>
        <end position="138"/>
    </location>
</feature>
<dbReference type="Gene3D" id="3.90.79.10">
    <property type="entry name" value="Nucleoside Triphosphate Pyrophosphohydrolase"/>
    <property type="match status" value="1"/>
</dbReference>
<dbReference type="FunFam" id="3.90.79.10:FF:000060">
    <property type="entry name" value="Nudix hydrolase 1"/>
    <property type="match status" value="1"/>
</dbReference>
<evidence type="ECO:0000313" key="6">
    <source>
        <dbReference type="Proteomes" id="UP000240904"/>
    </source>
</evidence>
<keyword evidence="6" id="KW-1185">Reference proteome</keyword>
<proteinExistence type="inferred from homology"/>
<evidence type="ECO:0000313" key="5">
    <source>
        <dbReference type="EMBL" id="PSW07343.1"/>
    </source>
</evidence>
<dbReference type="Proteomes" id="UP000240904">
    <property type="component" value="Unassembled WGS sequence"/>
</dbReference>
<sequence>MSSVTPKVGIGIIVVNDSGKILIGKRKNSHAPYYSIPGGHLEIGETFSECAIREMAEETGITIYNPEVIAVTNNLVTYRESGKHYISVALLVTDFNGEPELKEPDKCEGWQWVDPNSLPYPHFDASEQSIRCYLTKKFCINK</sequence>
<comment type="similarity">
    <text evidence="3">Belongs to the Nudix hydrolase family.</text>
</comment>
<dbReference type="CDD" id="cd04678">
    <property type="entry name" value="NUDIX_MTH2_Nudt15"/>
    <property type="match status" value="1"/>
</dbReference>
<dbReference type="SUPFAM" id="SSF55811">
    <property type="entry name" value="Nudix"/>
    <property type="match status" value="1"/>
</dbReference>
<evidence type="ECO:0000256" key="1">
    <source>
        <dbReference type="ARBA" id="ARBA00001946"/>
    </source>
</evidence>
<comment type="caution">
    <text evidence="5">The sequence shown here is derived from an EMBL/GenBank/DDBJ whole genome shotgun (WGS) entry which is preliminary data.</text>
</comment>
<evidence type="ECO:0000256" key="2">
    <source>
        <dbReference type="ARBA" id="ARBA00022801"/>
    </source>
</evidence>
<dbReference type="InterPro" id="IPR000086">
    <property type="entry name" value="NUDIX_hydrolase_dom"/>
</dbReference>
<dbReference type="PROSITE" id="PS00893">
    <property type="entry name" value="NUDIX_BOX"/>
    <property type="match status" value="1"/>
</dbReference>
<dbReference type="InterPro" id="IPR020084">
    <property type="entry name" value="NUDIX_hydrolase_CS"/>
</dbReference>
<gene>
    <name evidence="5" type="ORF">C9I89_01085</name>
</gene>
<evidence type="ECO:0000256" key="3">
    <source>
        <dbReference type="RuleBase" id="RU003476"/>
    </source>
</evidence>
<organism evidence="5 6">
    <name type="scientific">Photobacterium lipolyticum</name>
    <dbReference type="NCBI Taxonomy" id="266810"/>
    <lineage>
        <taxon>Bacteria</taxon>
        <taxon>Pseudomonadati</taxon>
        <taxon>Pseudomonadota</taxon>
        <taxon>Gammaproteobacteria</taxon>
        <taxon>Vibrionales</taxon>
        <taxon>Vibrionaceae</taxon>
        <taxon>Photobacterium</taxon>
    </lineage>
</organism>
<name>A0A2T3N4J6_9GAMM</name>
<dbReference type="OrthoDB" id="9787476at2"/>
<keyword evidence="2 3" id="KW-0378">Hydrolase</keyword>
<dbReference type="EMBL" id="PYMC01000001">
    <property type="protein sequence ID" value="PSW07343.1"/>
    <property type="molecule type" value="Genomic_DNA"/>
</dbReference>
<dbReference type="GO" id="GO:0006203">
    <property type="term" value="P:dGTP catabolic process"/>
    <property type="evidence" value="ECO:0007669"/>
    <property type="project" value="TreeGrafter"/>
</dbReference>
<dbReference type="PROSITE" id="PS51462">
    <property type="entry name" value="NUDIX"/>
    <property type="match status" value="1"/>
</dbReference>